<evidence type="ECO:0000313" key="2">
    <source>
        <dbReference type="Proteomes" id="UP001140949"/>
    </source>
</evidence>
<comment type="caution">
    <text evidence="1">The sequence shown here is derived from an EMBL/GenBank/DDBJ whole genome shotgun (WGS) entry which is preliminary data.</text>
</comment>
<dbReference type="EMBL" id="JANAVB010021796">
    <property type="protein sequence ID" value="KAJ6825109.1"/>
    <property type="molecule type" value="Genomic_DNA"/>
</dbReference>
<protein>
    <recommendedName>
        <fullName evidence="3">RNase H type-1 domain-containing protein</fullName>
    </recommendedName>
</protein>
<dbReference type="AlphaFoldDB" id="A0AAX6G8W1"/>
<gene>
    <name evidence="1" type="ORF">M6B38_378590</name>
</gene>
<accession>A0AAX6G8W1</accession>
<evidence type="ECO:0008006" key="3">
    <source>
        <dbReference type="Google" id="ProtNLM"/>
    </source>
</evidence>
<sequence length="293" mass="32329">MGFRIASKCVCCVNSKCESIDHLFVVSETARTVWRYFAGRFHLPSSPTTINELAEVWLHDISLNNRRDVCRNIIFATSLWEIWKQRNSIIFDNKKSNGLDILCRVTSILQYSVTAHMSGPTQASRSAEAVAGGARWRTPNYGLKLNICAEFGDGNKMAGGGIIRDTAGTMIVAFSKLFEFRNRNYPEFEILEYALGWGASNNVSIQHIESSAKAFCLAFSRPPYGLTYKIGHAKCAISNVVIKWITKEANCVAQALASLALTTEGDQIFSHTGNPPEHIGAAVLNDQRASALT</sequence>
<dbReference type="Proteomes" id="UP001140949">
    <property type="component" value="Unassembled WGS sequence"/>
</dbReference>
<keyword evidence="2" id="KW-1185">Reference proteome</keyword>
<proteinExistence type="predicted"/>
<dbReference type="InterPro" id="IPR052929">
    <property type="entry name" value="RNase_H-like_EbsB-rel"/>
</dbReference>
<name>A0AAX6G8W1_IRIPA</name>
<evidence type="ECO:0000313" key="1">
    <source>
        <dbReference type="EMBL" id="KAJ6825109.1"/>
    </source>
</evidence>
<dbReference type="PANTHER" id="PTHR47074:SF11">
    <property type="entry name" value="REVERSE TRANSCRIPTASE-LIKE PROTEIN"/>
    <property type="match status" value="1"/>
</dbReference>
<reference evidence="1" key="2">
    <citation type="submission" date="2023-04" db="EMBL/GenBank/DDBJ databases">
        <authorList>
            <person name="Bruccoleri R.E."/>
            <person name="Oakeley E.J."/>
            <person name="Faust A.-M."/>
            <person name="Dessus-Babus S."/>
            <person name="Altorfer M."/>
            <person name="Burckhardt D."/>
            <person name="Oertli M."/>
            <person name="Naumann U."/>
            <person name="Petersen F."/>
            <person name="Wong J."/>
        </authorList>
    </citation>
    <scope>NUCLEOTIDE SEQUENCE</scope>
    <source>
        <strain evidence="1">GSM-AAB239-AS_SAM_17_03QT</strain>
        <tissue evidence="1">Leaf</tissue>
    </source>
</reference>
<reference evidence="1" key="1">
    <citation type="journal article" date="2023" name="GigaByte">
        <title>Genome assembly of the bearded iris, Iris pallida Lam.</title>
        <authorList>
            <person name="Bruccoleri R.E."/>
            <person name="Oakeley E.J."/>
            <person name="Faust A.M.E."/>
            <person name="Altorfer M."/>
            <person name="Dessus-Babus S."/>
            <person name="Burckhardt D."/>
            <person name="Oertli M."/>
            <person name="Naumann U."/>
            <person name="Petersen F."/>
            <person name="Wong J."/>
        </authorList>
    </citation>
    <scope>NUCLEOTIDE SEQUENCE</scope>
    <source>
        <strain evidence="1">GSM-AAB239-AS_SAM_17_03QT</strain>
    </source>
</reference>
<organism evidence="1 2">
    <name type="scientific">Iris pallida</name>
    <name type="common">Sweet iris</name>
    <dbReference type="NCBI Taxonomy" id="29817"/>
    <lineage>
        <taxon>Eukaryota</taxon>
        <taxon>Viridiplantae</taxon>
        <taxon>Streptophyta</taxon>
        <taxon>Embryophyta</taxon>
        <taxon>Tracheophyta</taxon>
        <taxon>Spermatophyta</taxon>
        <taxon>Magnoliopsida</taxon>
        <taxon>Liliopsida</taxon>
        <taxon>Asparagales</taxon>
        <taxon>Iridaceae</taxon>
        <taxon>Iridoideae</taxon>
        <taxon>Irideae</taxon>
        <taxon>Iris</taxon>
    </lineage>
</organism>
<dbReference type="PANTHER" id="PTHR47074">
    <property type="entry name" value="BNAC02G40300D PROTEIN"/>
    <property type="match status" value="1"/>
</dbReference>